<keyword evidence="3 6" id="KW-0479">Metal-binding</keyword>
<keyword evidence="9" id="KW-1185">Reference proteome</keyword>
<dbReference type="GO" id="GO:0008270">
    <property type="term" value="F:zinc ion binding"/>
    <property type="evidence" value="ECO:0007669"/>
    <property type="project" value="InterPro"/>
</dbReference>
<keyword evidence="4 6" id="KW-0862">Zinc</keyword>
<keyword evidence="5" id="KW-0560">Oxidoreductase</keyword>
<dbReference type="CDD" id="cd08278">
    <property type="entry name" value="benzyl_alcohol_DH"/>
    <property type="match status" value="1"/>
</dbReference>
<evidence type="ECO:0000256" key="4">
    <source>
        <dbReference type="ARBA" id="ARBA00022833"/>
    </source>
</evidence>
<dbReference type="InterPro" id="IPR020843">
    <property type="entry name" value="ER"/>
</dbReference>
<dbReference type="SUPFAM" id="SSF50129">
    <property type="entry name" value="GroES-like"/>
    <property type="match status" value="1"/>
</dbReference>
<evidence type="ECO:0000313" key="9">
    <source>
        <dbReference type="Proteomes" id="UP000630936"/>
    </source>
</evidence>
<feature type="domain" description="Enoyl reductase (ER)" evidence="7">
    <location>
        <begin position="32"/>
        <end position="384"/>
    </location>
</feature>
<evidence type="ECO:0000256" key="5">
    <source>
        <dbReference type="ARBA" id="ARBA00023002"/>
    </source>
</evidence>
<dbReference type="SUPFAM" id="SSF51735">
    <property type="entry name" value="NAD(P)-binding Rossmann-fold domains"/>
    <property type="match status" value="1"/>
</dbReference>
<evidence type="ECO:0000259" key="7">
    <source>
        <dbReference type="SMART" id="SM00829"/>
    </source>
</evidence>
<reference evidence="8" key="2">
    <citation type="submission" date="2020-09" db="EMBL/GenBank/DDBJ databases">
        <authorList>
            <person name="Sun Q."/>
            <person name="Ohkuma M."/>
        </authorList>
    </citation>
    <scope>NUCLEOTIDE SEQUENCE</scope>
    <source>
        <strain evidence="8">JCM 4988</strain>
    </source>
</reference>
<organism evidence="8 9">
    <name type="scientific">Streptomyces inusitatus</name>
    <dbReference type="NCBI Taxonomy" id="68221"/>
    <lineage>
        <taxon>Bacteria</taxon>
        <taxon>Bacillati</taxon>
        <taxon>Actinomycetota</taxon>
        <taxon>Actinomycetes</taxon>
        <taxon>Kitasatosporales</taxon>
        <taxon>Streptomycetaceae</taxon>
        <taxon>Streptomyces</taxon>
    </lineage>
</organism>
<dbReference type="AlphaFoldDB" id="A0A918URH7"/>
<dbReference type="InterPro" id="IPR013149">
    <property type="entry name" value="ADH-like_C"/>
</dbReference>
<evidence type="ECO:0000256" key="3">
    <source>
        <dbReference type="ARBA" id="ARBA00022723"/>
    </source>
</evidence>
<dbReference type="FunFam" id="3.40.50.720:FF:000003">
    <property type="entry name" value="S-(hydroxymethyl)glutathione dehydrogenase"/>
    <property type="match status" value="1"/>
</dbReference>
<dbReference type="Gene3D" id="3.40.50.720">
    <property type="entry name" value="NAD(P)-binding Rossmann-like Domain"/>
    <property type="match status" value="1"/>
</dbReference>
<dbReference type="RefSeq" id="WP_190123030.1">
    <property type="nucleotide sequence ID" value="NZ_BMWG01000005.1"/>
</dbReference>
<dbReference type="InterPro" id="IPR013154">
    <property type="entry name" value="ADH-like_N"/>
</dbReference>
<proteinExistence type="inferred from homology"/>
<name>A0A918URH7_9ACTN</name>
<comment type="similarity">
    <text evidence="2 6">Belongs to the zinc-containing alcohol dehydrogenase family.</text>
</comment>
<evidence type="ECO:0000256" key="6">
    <source>
        <dbReference type="RuleBase" id="RU361277"/>
    </source>
</evidence>
<dbReference type="GO" id="GO:0016491">
    <property type="term" value="F:oxidoreductase activity"/>
    <property type="evidence" value="ECO:0007669"/>
    <property type="project" value="UniProtKB-KW"/>
</dbReference>
<dbReference type="Pfam" id="PF08240">
    <property type="entry name" value="ADH_N"/>
    <property type="match status" value="1"/>
</dbReference>
<gene>
    <name evidence="8" type="primary">areB</name>
    <name evidence="8" type="ORF">GCM10010387_24600</name>
</gene>
<reference evidence="8" key="1">
    <citation type="journal article" date="2014" name="Int. J. Syst. Evol. Microbiol.">
        <title>Complete genome sequence of Corynebacterium casei LMG S-19264T (=DSM 44701T), isolated from a smear-ripened cheese.</title>
        <authorList>
            <consortium name="US DOE Joint Genome Institute (JGI-PGF)"/>
            <person name="Walter F."/>
            <person name="Albersmeier A."/>
            <person name="Kalinowski J."/>
            <person name="Ruckert C."/>
        </authorList>
    </citation>
    <scope>NUCLEOTIDE SEQUENCE</scope>
    <source>
        <strain evidence="8">JCM 4988</strain>
    </source>
</reference>
<dbReference type="Pfam" id="PF00107">
    <property type="entry name" value="ADH_zinc_N"/>
    <property type="match status" value="1"/>
</dbReference>
<dbReference type="SMART" id="SM00829">
    <property type="entry name" value="PKS_ER"/>
    <property type="match status" value="1"/>
</dbReference>
<comment type="caution">
    <text evidence="8">The sequence shown here is derived from an EMBL/GenBank/DDBJ whole genome shotgun (WGS) entry which is preliminary data.</text>
</comment>
<evidence type="ECO:0000313" key="8">
    <source>
        <dbReference type="EMBL" id="GGZ30154.1"/>
    </source>
</evidence>
<sequence>MATAQAAPAPHAPGGPGPAAVPVRAAVVRGKGEPFALEDLELDARMRPDEVLVRVVATGVCQTDLHARDQRPPVPLPAVLGHEGAGFVERVGDAVTAVAAGDRVVMSYQACGHCRSCLSGAPAYCVRAFPLNFGGSRPDRTNALSRAGGEPVHGHFFGQSSFSTHALATERNVVKVGDEVPLELLGPLGCGLQTGAGAVLNSLKVPAGASLVVLGSGAVGLAAVMAARIAGAGKIVAVDIVPGRLDLARELGATHTVHAGEEDTAARIAEITGGGADFVLEITARPEMLTLAVDALAPLGTAALIGGAPPGTHAPVNMSALLGGRSVRGIAQGDSVPRLFIPRLIDLHRAGRFPFDRLISFYGFEEINRAVADARSGAVVKPVLRIG</sequence>
<dbReference type="InterPro" id="IPR002328">
    <property type="entry name" value="ADH_Zn_CS"/>
</dbReference>
<evidence type="ECO:0000256" key="2">
    <source>
        <dbReference type="ARBA" id="ARBA00008072"/>
    </source>
</evidence>
<evidence type="ECO:0000256" key="1">
    <source>
        <dbReference type="ARBA" id="ARBA00001947"/>
    </source>
</evidence>
<dbReference type="EMBL" id="BMWG01000005">
    <property type="protein sequence ID" value="GGZ30154.1"/>
    <property type="molecule type" value="Genomic_DNA"/>
</dbReference>
<dbReference type="Gene3D" id="3.90.180.10">
    <property type="entry name" value="Medium-chain alcohol dehydrogenases, catalytic domain"/>
    <property type="match status" value="1"/>
</dbReference>
<dbReference type="Proteomes" id="UP000630936">
    <property type="component" value="Unassembled WGS sequence"/>
</dbReference>
<protein>
    <submittedName>
        <fullName evidence="8">Aryl-alcohol dehydrogenase</fullName>
    </submittedName>
</protein>
<dbReference type="InterPro" id="IPR036291">
    <property type="entry name" value="NAD(P)-bd_dom_sf"/>
</dbReference>
<dbReference type="PANTHER" id="PTHR43350">
    <property type="entry name" value="NAD-DEPENDENT ALCOHOL DEHYDROGENASE"/>
    <property type="match status" value="1"/>
</dbReference>
<comment type="cofactor">
    <cofactor evidence="1 6">
        <name>Zn(2+)</name>
        <dbReference type="ChEBI" id="CHEBI:29105"/>
    </cofactor>
</comment>
<dbReference type="PROSITE" id="PS00059">
    <property type="entry name" value="ADH_ZINC"/>
    <property type="match status" value="1"/>
</dbReference>
<dbReference type="PANTHER" id="PTHR43350:SF21">
    <property type="entry name" value="S-NITROSOMYCOTHIOL REDUCTASE MSCR"/>
    <property type="match status" value="1"/>
</dbReference>
<dbReference type="InterPro" id="IPR011032">
    <property type="entry name" value="GroES-like_sf"/>
</dbReference>
<accession>A0A918URH7</accession>